<dbReference type="AlphaFoldDB" id="A0A0J6WYY9"/>
<proteinExistence type="predicted"/>
<feature type="transmembrane region" description="Helical" evidence="2">
    <location>
        <begin position="12"/>
        <end position="29"/>
    </location>
</feature>
<dbReference type="Gene3D" id="2.20.230.10">
    <property type="entry name" value="Resuscitation-promoting factor rpfb"/>
    <property type="match status" value="1"/>
</dbReference>
<evidence type="ECO:0000313" key="5">
    <source>
        <dbReference type="Proteomes" id="UP000036503"/>
    </source>
</evidence>
<reference evidence="4 5" key="1">
    <citation type="submission" date="2015-06" db="EMBL/GenBank/DDBJ databases">
        <title>Draft genome sequence of beer spoilage bacterium Megasphaera cerevisiae type strain 20462.</title>
        <authorList>
            <person name="Kutumbaka K."/>
            <person name="Pasmowitz J."/>
            <person name="Mategko J."/>
            <person name="Reyes D."/>
            <person name="Friedrich A."/>
            <person name="Han S."/>
            <person name="Martens-Habbena W."/>
            <person name="Neal-McKinney J."/>
            <person name="Janagama H.K."/>
            <person name="Nadala C."/>
            <person name="Samadpour M."/>
        </authorList>
    </citation>
    <scope>NUCLEOTIDE SEQUENCE [LARGE SCALE GENOMIC DNA]</scope>
    <source>
        <strain evidence="4 5">DSM 20462</strain>
    </source>
</reference>
<dbReference type="InterPro" id="IPR011098">
    <property type="entry name" value="G5_dom"/>
</dbReference>
<dbReference type="Pfam" id="PF07501">
    <property type="entry name" value="G5"/>
    <property type="match status" value="1"/>
</dbReference>
<organism evidence="4 5">
    <name type="scientific">Megasphaera cerevisiae DSM 20462</name>
    <dbReference type="NCBI Taxonomy" id="1122219"/>
    <lineage>
        <taxon>Bacteria</taxon>
        <taxon>Bacillati</taxon>
        <taxon>Bacillota</taxon>
        <taxon>Negativicutes</taxon>
        <taxon>Veillonellales</taxon>
        <taxon>Veillonellaceae</taxon>
        <taxon>Megasphaera</taxon>
    </lineage>
</organism>
<evidence type="ECO:0000313" key="4">
    <source>
        <dbReference type="EMBL" id="KMO87869.1"/>
    </source>
</evidence>
<keyword evidence="5" id="KW-1185">Reference proteome</keyword>
<dbReference type="EMBL" id="LEKT01000001">
    <property type="protein sequence ID" value="KMO87869.1"/>
    <property type="molecule type" value="Genomic_DNA"/>
</dbReference>
<dbReference type="PANTHER" id="PTHR39160">
    <property type="entry name" value="CELL WALL-BINDING PROTEIN YOCH"/>
    <property type="match status" value="1"/>
</dbReference>
<dbReference type="OrthoDB" id="9798935at2"/>
<sequence length="325" mass="35683">MNKRYQRPVTRMYVTLIALLIIVSLTGFIDKGKLVTIHADGTVKTVYTHAINEEALMRENKIVIGSYDELQVSTPKLTEGSQVTVCRAVPVTIEYKGQKQQVLSAKKTVQDVAVQYGYDTEAYRPYGKADAAVEENIVIRIGALSKKTITEDEVVPYAVESIPDENIGRGEEQILQEGKDGRKKVTVNIVSLDGQVIGREPVSTTLVTEMQPLIRHVGTKETVEINTGAISKYKKVFTMVATAYLPTDGNGEGITKMGTIARYGVVAVDPNIIPLGSRVFIPGYGLATAEDTGGDILGNRIDLCMEDYNSCMRFGRRTVPVYVLE</sequence>
<name>A0A0J6WYY9_9FIRM</name>
<dbReference type="InterPro" id="IPR010611">
    <property type="entry name" value="3D_dom"/>
</dbReference>
<dbReference type="PANTHER" id="PTHR39160:SF4">
    <property type="entry name" value="RESUSCITATION-PROMOTING FACTOR RPFB"/>
    <property type="match status" value="1"/>
</dbReference>
<dbReference type="Proteomes" id="UP000036503">
    <property type="component" value="Unassembled WGS sequence"/>
</dbReference>
<protein>
    <recommendedName>
        <fullName evidence="3">G5 domain-containing protein</fullName>
    </recommendedName>
</protein>
<dbReference type="FunCoup" id="A0A0J6WYY9">
    <property type="interactions" value="8"/>
</dbReference>
<comment type="caution">
    <text evidence="4">The sequence shown here is derived from an EMBL/GenBank/DDBJ whole genome shotgun (WGS) entry which is preliminary data.</text>
</comment>
<accession>A0A0J6WYY9</accession>
<dbReference type="InParanoid" id="A0A0J6WYY9"/>
<dbReference type="PROSITE" id="PS51109">
    <property type="entry name" value="G5"/>
    <property type="match status" value="1"/>
</dbReference>
<dbReference type="InterPro" id="IPR007137">
    <property type="entry name" value="DUF348"/>
</dbReference>
<dbReference type="InterPro" id="IPR036908">
    <property type="entry name" value="RlpA-like_sf"/>
</dbReference>
<keyword evidence="2" id="KW-0472">Membrane</keyword>
<dbReference type="GO" id="GO:0004553">
    <property type="term" value="F:hydrolase activity, hydrolyzing O-glycosyl compounds"/>
    <property type="evidence" value="ECO:0007669"/>
    <property type="project" value="InterPro"/>
</dbReference>
<dbReference type="PATRIC" id="fig|1122219.3.peg.73"/>
<dbReference type="Gene3D" id="2.40.40.10">
    <property type="entry name" value="RlpA-like domain"/>
    <property type="match status" value="1"/>
</dbReference>
<evidence type="ECO:0000256" key="1">
    <source>
        <dbReference type="ARBA" id="ARBA00022729"/>
    </source>
</evidence>
<dbReference type="Pfam" id="PF06725">
    <property type="entry name" value="3D"/>
    <property type="match status" value="1"/>
</dbReference>
<keyword evidence="1" id="KW-0732">Signal</keyword>
<keyword evidence="2" id="KW-1133">Transmembrane helix</keyword>
<keyword evidence="2" id="KW-0812">Transmembrane</keyword>
<dbReference type="STRING" id="39029.BSR42_02550"/>
<dbReference type="GO" id="GO:0019867">
    <property type="term" value="C:outer membrane"/>
    <property type="evidence" value="ECO:0007669"/>
    <property type="project" value="InterPro"/>
</dbReference>
<evidence type="ECO:0000259" key="3">
    <source>
        <dbReference type="PROSITE" id="PS51109"/>
    </source>
</evidence>
<dbReference type="RefSeq" id="WP_048512829.1">
    <property type="nucleotide sequence ID" value="NZ_FUXD01000003.1"/>
</dbReference>
<evidence type="ECO:0000256" key="2">
    <source>
        <dbReference type="SAM" id="Phobius"/>
    </source>
</evidence>
<dbReference type="InterPro" id="IPR051933">
    <property type="entry name" value="Resuscitation_pf_RpfB"/>
</dbReference>
<dbReference type="Pfam" id="PF03990">
    <property type="entry name" value="DUF348"/>
    <property type="match status" value="2"/>
</dbReference>
<dbReference type="CDD" id="cd22786">
    <property type="entry name" value="DPBB_YuiC-like"/>
    <property type="match status" value="1"/>
</dbReference>
<dbReference type="GO" id="GO:0009254">
    <property type="term" value="P:peptidoglycan turnover"/>
    <property type="evidence" value="ECO:0007669"/>
    <property type="project" value="InterPro"/>
</dbReference>
<dbReference type="SMART" id="SM01208">
    <property type="entry name" value="G5"/>
    <property type="match status" value="1"/>
</dbReference>
<gene>
    <name evidence="4" type="ORF">AB840_00340</name>
</gene>
<feature type="domain" description="G5" evidence="3">
    <location>
        <begin position="141"/>
        <end position="221"/>
    </location>
</feature>
<dbReference type="SUPFAM" id="SSF50685">
    <property type="entry name" value="Barwin-like endoglucanases"/>
    <property type="match status" value="1"/>
</dbReference>